<gene>
    <name evidence="1" type="ORF">SAMN02745148_01505</name>
</gene>
<accession>A0A1M4XME8</accession>
<feature type="non-terminal residue" evidence="1">
    <location>
        <position position="1"/>
    </location>
</feature>
<dbReference type="Proteomes" id="UP000184346">
    <property type="component" value="Unassembled WGS sequence"/>
</dbReference>
<reference evidence="1 2" key="1">
    <citation type="submission" date="2016-11" db="EMBL/GenBank/DDBJ databases">
        <authorList>
            <person name="Jaros S."/>
            <person name="Januszkiewicz K."/>
            <person name="Wedrychowicz H."/>
        </authorList>
    </citation>
    <scope>NUCLEOTIDE SEQUENCE [LARGE SCALE GENOMIC DNA]</scope>
    <source>
        <strain evidence="1 2">DSM 19980</strain>
    </source>
</reference>
<organism evidence="1 2">
    <name type="scientific">Modicisalibacter ilicicola DSM 19980</name>
    <dbReference type="NCBI Taxonomy" id="1121942"/>
    <lineage>
        <taxon>Bacteria</taxon>
        <taxon>Pseudomonadati</taxon>
        <taxon>Pseudomonadota</taxon>
        <taxon>Gammaproteobacteria</taxon>
        <taxon>Oceanospirillales</taxon>
        <taxon>Halomonadaceae</taxon>
        <taxon>Modicisalibacter</taxon>
    </lineage>
</organism>
<evidence type="ECO:0000313" key="1">
    <source>
        <dbReference type="EMBL" id="SHE94433.1"/>
    </source>
</evidence>
<dbReference type="AlphaFoldDB" id="A0A1M4XME8"/>
<keyword evidence="2" id="KW-1185">Reference proteome</keyword>
<name>A0A1M4XME8_9GAMM</name>
<protein>
    <submittedName>
        <fullName evidence="1">Uncharacterized protein</fullName>
    </submittedName>
</protein>
<proteinExistence type="predicted"/>
<dbReference type="STRING" id="1121942.SAMN02745148_01505"/>
<dbReference type="EMBL" id="FQUJ01000005">
    <property type="protein sequence ID" value="SHE94433.1"/>
    <property type="molecule type" value="Genomic_DNA"/>
</dbReference>
<evidence type="ECO:0000313" key="2">
    <source>
        <dbReference type="Proteomes" id="UP000184346"/>
    </source>
</evidence>
<sequence>WPQKYFDLGDDPYPSTASYLRSLSIATAPKAKVLVTGHRHDGGITVYRYDPEARTLTKEWVGK</sequence>